<reference evidence="2" key="1">
    <citation type="submission" date="2022-01" db="EMBL/GenBank/DDBJ databases">
        <title>Antribacter sp. nov., isolated from Guizhou of China.</title>
        <authorList>
            <person name="Chengliang C."/>
            <person name="Ya Z."/>
        </authorList>
    </citation>
    <scope>NUCLEOTIDE SEQUENCE</scope>
    <source>
        <strain evidence="2">KLBMP 9083</strain>
    </source>
</reference>
<dbReference type="EMBL" id="JAKGSG010000007">
    <property type="protein sequence ID" value="MCF4119747.1"/>
    <property type="molecule type" value="Genomic_DNA"/>
</dbReference>
<dbReference type="InterPro" id="IPR001106">
    <property type="entry name" value="Aromatic_Lyase"/>
</dbReference>
<dbReference type="InterPro" id="IPR024083">
    <property type="entry name" value="Fumarase/histidase_N"/>
</dbReference>
<dbReference type="Pfam" id="PF00221">
    <property type="entry name" value="Lyase_aromatic"/>
    <property type="match status" value="2"/>
</dbReference>
<evidence type="ECO:0000313" key="3">
    <source>
        <dbReference type="Proteomes" id="UP001165405"/>
    </source>
</evidence>
<sequence length="426" mass="44854">MAETVQMLLALIDGGPEPETWQAARSVVKGEHEALVALVQGGGDGYGVTTGVGHRDRDRLVDIAAFQGDLLASHLLPGLVWADRLQSRCISLVKVHQLSRGGTGCSPEAFDAVVAAALDPDFAPPVPLDVTYSSGDVICGTWWAKGLLQHEHLDLGPKGALSLINGSFVHLGVALALVPALRSGVATTERVVRAALVAGRAKQSARYLGGMPEGAMADRLGQDPVAIRAAEDVLDTLRHAQDQFEAVLEEELSRQSDNPLVAEGRLVEQASFLAPRLALATSALFDAWSLVGAWVDRAVTWLCYGAGGLAPDLADDERLGFIQVPKLVAAHVHRLRGLLSPRPFSAGGATSHDIEDLWTHGVMMSSVLRSGLGVVHEMLAVLAVVVSRAVEIGAPAEASEILGGSAGGTTLVERIERARPLLGWSV</sequence>
<comment type="caution">
    <text evidence="2">The sequence shown here is derived from an EMBL/GenBank/DDBJ whole genome shotgun (WGS) entry which is preliminary data.</text>
</comment>
<dbReference type="Gene3D" id="1.10.275.10">
    <property type="entry name" value="Fumarase/aspartase (N-terminal domain)"/>
    <property type="match status" value="1"/>
</dbReference>
<keyword evidence="3" id="KW-1185">Reference proteome</keyword>
<dbReference type="AlphaFoldDB" id="A0AA41U7U1"/>
<proteinExistence type="predicted"/>
<dbReference type="RefSeq" id="WP_236087462.1">
    <property type="nucleotide sequence ID" value="NZ_JAKGSG010000007.1"/>
</dbReference>
<dbReference type="Gene3D" id="1.20.200.10">
    <property type="entry name" value="Fumarase/aspartase (Central domain)"/>
    <property type="match status" value="1"/>
</dbReference>
<protein>
    <submittedName>
        <fullName evidence="2">Aromatic amino acid lyase</fullName>
    </submittedName>
</protein>
<accession>A0AA41U7U1</accession>
<dbReference type="Proteomes" id="UP001165405">
    <property type="component" value="Unassembled WGS sequence"/>
</dbReference>
<dbReference type="GO" id="GO:0016841">
    <property type="term" value="F:ammonia-lyase activity"/>
    <property type="evidence" value="ECO:0007669"/>
    <property type="project" value="UniProtKB-ARBA"/>
</dbReference>
<evidence type="ECO:0000256" key="1">
    <source>
        <dbReference type="ARBA" id="ARBA00023239"/>
    </source>
</evidence>
<name>A0AA41U7U1_9MICO</name>
<dbReference type="InterPro" id="IPR008948">
    <property type="entry name" value="L-Aspartase-like"/>
</dbReference>
<organism evidence="2 3">
    <name type="scientific">Antribacter soli</name>
    <dbReference type="NCBI Taxonomy" id="2910976"/>
    <lineage>
        <taxon>Bacteria</taxon>
        <taxon>Bacillati</taxon>
        <taxon>Actinomycetota</taxon>
        <taxon>Actinomycetes</taxon>
        <taxon>Micrococcales</taxon>
        <taxon>Promicromonosporaceae</taxon>
        <taxon>Antribacter</taxon>
    </lineage>
</organism>
<keyword evidence="1 2" id="KW-0456">Lyase</keyword>
<gene>
    <name evidence="2" type="ORF">L1785_02015</name>
</gene>
<dbReference type="SUPFAM" id="SSF48557">
    <property type="entry name" value="L-aspartase-like"/>
    <property type="match status" value="1"/>
</dbReference>
<evidence type="ECO:0000313" key="2">
    <source>
        <dbReference type="EMBL" id="MCF4119747.1"/>
    </source>
</evidence>